<organism evidence="1 2">
    <name type="scientific">Phyllosticta paracitricarpa</name>
    <dbReference type="NCBI Taxonomy" id="2016321"/>
    <lineage>
        <taxon>Eukaryota</taxon>
        <taxon>Fungi</taxon>
        <taxon>Dikarya</taxon>
        <taxon>Ascomycota</taxon>
        <taxon>Pezizomycotina</taxon>
        <taxon>Dothideomycetes</taxon>
        <taxon>Dothideomycetes incertae sedis</taxon>
        <taxon>Botryosphaeriales</taxon>
        <taxon>Phyllostictaceae</taxon>
        <taxon>Phyllosticta</taxon>
    </lineage>
</organism>
<protein>
    <recommendedName>
        <fullName evidence="3">Transmembrane protein</fullName>
    </recommendedName>
</protein>
<name>A0ABR1N8Z0_9PEZI</name>
<reference evidence="1 2" key="1">
    <citation type="submission" date="2024-04" db="EMBL/GenBank/DDBJ databases">
        <title>Phyllosticta paracitricarpa is synonymous to the EU quarantine fungus P. citricarpa based on phylogenomic analyses.</title>
        <authorList>
            <consortium name="Lawrence Berkeley National Laboratory"/>
            <person name="Van ingen-buijs V.A."/>
            <person name="Van westerhoven A.C."/>
            <person name="Haridas S."/>
            <person name="Skiadas P."/>
            <person name="Martin F."/>
            <person name="Groenewald J.Z."/>
            <person name="Crous P.W."/>
            <person name="Seidl M.F."/>
        </authorList>
    </citation>
    <scope>NUCLEOTIDE SEQUENCE [LARGE SCALE GENOMIC DNA]</scope>
    <source>
        <strain evidence="1 2">CBS 141358</strain>
    </source>
</reference>
<proteinExistence type="predicted"/>
<evidence type="ECO:0008006" key="3">
    <source>
        <dbReference type="Google" id="ProtNLM"/>
    </source>
</evidence>
<dbReference type="EMBL" id="JBBPBF010000013">
    <property type="protein sequence ID" value="KAK7611674.1"/>
    <property type="molecule type" value="Genomic_DNA"/>
</dbReference>
<keyword evidence="2" id="KW-1185">Reference proteome</keyword>
<gene>
    <name evidence="1" type="ORF">JOL62DRAFT_66076</name>
</gene>
<accession>A0ABR1N8Z0</accession>
<evidence type="ECO:0000313" key="2">
    <source>
        <dbReference type="Proteomes" id="UP001367316"/>
    </source>
</evidence>
<sequence length="191" mass="21287">MGCRCRQYTVAAVVAAAAPDPRVLFHRFSAFQYILSHPFLDFSFFLLSHLEWQISDLGNRCSSFSVIFGECWESFPPFFVFFSFLCAYLPLPLSRFCFGARREGKSLTVLSNYPHCLGLPLLRVRSSAEAGCASLMSLIEKGEGKARRAREVQLRLPVRLSGRELVTAFAARAQGAFAASCLVVARRGEES</sequence>
<evidence type="ECO:0000313" key="1">
    <source>
        <dbReference type="EMBL" id="KAK7611674.1"/>
    </source>
</evidence>
<dbReference type="Proteomes" id="UP001367316">
    <property type="component" value="Unassembled WGS sequence"/>
</dbReference>
<comment type="caution">
    <text evidence="1">The sequence shown here is derived from an EMBL/GenBank/DDBJ whole genome shotgun (WGS) entry which is preliminary data.</text>
</comment>